<feature type="domain" description="DUF4097" evidence="1">
    <location>
        <begin position="125"/>
        <end position="301"/>
    </location>
</feature>
<dbReference type="InterPro" id="IPR025164">
    <property type="entry name" value="Toastrack_DUF4097"/>
</dbReference>
<proteinExistence type="predicted"/>
<evidence type="ECO:0000259" key="1">
    <source>
        <dbReference type="Pfam" id="PF13349"/>
    </source>
</evidence>
<dbReference type="Pfam" id="PF22564">
    <property type="entry name" value="HAAS"/>
    <property type="match status" value="1"/>
</dbReference>
<keyword evidence="3" id="KW-1185">Reference proteome</keyword>
<sequence length="340" mass="37287">MDRYEYLGTLKYYLRGISEKESNQIIEEFKSHFVEAEMSGQTDEETAESLGDPKAIAAEILEEYDVKEDRQTSEPQGNGFGGFISNLVDKITQSAVVIDLSSKKEDKDITAEVVRSEAVITDHFSNVDLRTKLSDVTVKTHDRDDVIIESKKDPHLVYKIQNDTLEITEKSKKEGGFIGKFTNSDSKSVVYLPKKHYGSFEMRTSVGALKIDEISANEVTLNSSVGELKVRKLETDTLTVKAATGEVKVSDVTAKHVKASIATGDLDLIGLNPDANIEISVSLGDATIKYRTVPTDVTVDITENMGSVKTNGLFEKKGAIGTGTTTIKGKVSMGDLKFKI</sequence>
<dbReference type="Proteomes" id="UP000521032">
    <property type="component" value="Unassembled WGS sequence"/>
</dbReference>
<gene>
    <name evidence="2" type="ORF">JEOSCH030_00814</name>
</gene>
<organism evidence="2 3">
    <name type="scientific">Phocicoccus schoeneichii</name>
    <dbReference type="NCBI Taxonomy" id="1812261"/>
    <lineage>
        <taxon>Bacteria</taxon>
        <taxon>Bacillati</taxon>
        <taxon>Bacillota</taxon>
        <taxon>Bacilli</taxon>
        <taxon>Bacillales</taxon>
        <taxon>Salinicoccaceae</taxon>
        <taxon>Phocicoccus</taxon>
    </lineage>
</organism>
<dbReference type="Gene3D" id="2.160.20.120">
    <property type="match status" value="1"/>
</dbReference>
<dbReference type="Pfam" id="PF13349">
    <property type="entry name" value="DUF4097"/>
    <property type="match status" value="1"/>
</dbReference>
<evidence type="ECO:0000313" key="2">
    <source>
        <dbReference type="EMBL" id="CAD2075170.1"/>
    </source>
</evidence>
<accession>A0A6V7RDQ1</accession>
<dbReference type="AlphaFoldDB" id="A0A6V7RDQ1"/>
<dbReference type="RefSeq" id="WP_186086541.1">
    <property type="nucleotide sequence ID" value="NZ_BMDB01000005.1"/>
</dbReference>
<protein>
    <recommendedName>
        <fullName evidence="1">DUF4097 domain-containing protein</fullName>
    </recommendedName>
</protein>
<reference evidence="2 3" key="1">
    <citation type="submission" date="2020-07" db="EMBL/GenBank/DDBJ databases">
        <authorList>
            <person name="Criscuolo A."/>
        </authorList>
    </citation>
    <scope>NUCLEOTIDE SEQUENCE [LARGE SCALE GENOMIC DNA]</scope>
    <source>
        <strain evidence="3">CIP 111030</strain>
    </source>
</reference>
<evidence type="ECO:0000313" key="3">
    <source>
        <dbReference type="Proteomes" id="UP000521032"/>
    </source>
</evidence>
<name>A0A6V7RDQ1_9BACL</name>
<dbReference type="EMBL" id="CAJEWE010000008">
    <property type="protein sequence ID" value="CAD2075170.1"/>
    <property type="molecule type" value="Genomic_DNA"/>
</dbReference>
<comment type="caution">
    <text evidence="2">The sequence shown here is derived from an EMBL/GenBank/DDBJ whole genome shotgun (WGS) entry which is preliminary data.</text>
</comment>